<evidence type="ECO:0000313" key="8">
    <source>
        <dbReference type="EMBL" id="SDE67072.1"/>
    </source>
</evidence>
<evidence type="ECO:0000256" key="4">
    <source>
        <dbReference type="ARBA" id="ARBA00023002"/>
    </source>
</evidence>
<name>A0A1G7ETZ6_9GAMM</name>
<dbReference type="SMART" id="SM00558">
    <property type="entry name" value="JmjC"/>
    <property type="match status" value="1"/>
</dbReference>
<keyword evidence="3" id="KW-0223">Dioxygenase</keyword>
<evidence type="ECO:0000256" key="2">
    <source>
        <dbReference type="ARBA" id="ARBA00022723"/>
    </source>
</evidence>
<dbReference type="Gene3D" id="3.40.366.30">
    <property type="entry name" value="50S ribosomal protein L16 arginine hydroxylase, Chain A, Domain 2"/>
    <property type="match status" value="1"/>
</dbReference>
<evidence type="ECO:0000313" key="10">
    <source>
        <dbReference type="Proteomes" id="UP001278050"/>
    </source>
</evidence>
<reference evidence="7 10" key="2">
    <citation type="submission" date="2023-11" db="EMBL/GenBank/DDBJ databases">
        <title>MicrobeMod: A computational toolkit for identifying prokaryotic methylation and restriction-modification with nanopore sequencing.</title>
        <authorList>
            <person name="Crits-Christoph A."/>
            <person name="Kang S.C."/>
            <person name="Lee H."/>
            <person name="Ostrov N."/>
        </authorList>
    </citation>
    <scope>NUCLEOTIDE SEQUENCE [LARGE SCALE GENOMIC DNA]</scope>
    <source>
        <strain evidence="7 10">ATCC BAA-571</strain>
    </source>
</reference>
<evidence type="ECO:0000256" key="3">
    <source>
        <dbReference type="ARBA" id="ARBA00022964"/>
    </source>
</evidence>
<keyword evidence="4 7" id="KW-0560">Oxidoreductase</keyword>
<dbReference type="RefSeq" id="WP_021489191.1">
    <property type="nucleotide sequence ID" value="NZ_CBCSET010000001.1"/>
</dbReference>
<dbReference type="SUPFAM" id="SSF51197">
    <property type="entry name" value="Clavaminate synthase-like"/>
    <property type="match status" value="1"/>
</dbReference>
<dbReference type="PROSITE" id="PS51184">
    <property type="entry name" value="JMJC"/>
    <property type="match status" value="1"/>
</dbReference>
<protein>
    <submittedName>
        <fullName evidence="8">50S ribosomal protein L16 3-hydroxylase</fullName>
    </submittedName>
    <submittedName>
        <fullName evidence="7">Cupin domain-containing protein</fullName>
        <ecNumber evidence="7">1.14.11.47</ecNumber>
    </submittedName>
</protein>
<keyword evidence="5" id="KW-0408">Iron</keyword>
<dbReference type="GO" id="GO:0046872">
    <property type="term" value="F:metal ion binding"/>
    <property type="evidence" value="ECO:0007669"/>
    <property type="project" value="UniProtKB-KW"/>
</dbReference>
<dbReference type="Proteomes" id="UP001278050">
    <property type="component" value="Unassembled WGS sequence"/>
</dbReference>
<dbReference type="EMBL" id="FNAE01000003">
    <property type="protein sequence ID" value="SDE67072.1"/>
    <property type="molecule type" value="Genomic_DNA"/>
</dbReference>
<evidence type="ECO:0000256" key="1">
    <source>
        <dbReference type="ARBA" id="ARBA00001954"/>
    </source>
</evidence>
<dbReference type="InterPro" id="IPR003347">
    <property type="entry name" value="JmjC_dom"/>
</dbReference>
<dbReference type="InterPro" id="IPR046799">
    <property type="entry name" value="ROXA-like_wH"/>
</dbReference>
<keyword evidence="2" id="KW-0479">Metal-binding</keyword>
<keyword evidence="8" id="KW-0687">Ribonucleoprotein</keyword>
<dbReference type="GO" id="GO:0005840">
    <property type="term" value="C:ribosome"/>
    <property type="evidence" value="ECO:0007669"/>
    <property type="project" value="UniProtKB-KW"/>
</dbReference>
<proteinExistence type="predicted"/>
<comment type="cofactor">
    <cofactor evidence="1">
        <name>Fe(2+)</name>
        <dbReference type="ChEBI" id="CHEBI:29033"/>
    </cofactor>
</comment>
<dbReference type="Pfam" id="PF08007">
    <property type="entry name" value="JmjC_2"/>
    <property type="match status" value="1"/>
</dbReference>
<dbReference type="Gene3D" id="2.60.120.650">
    <property type="entry name" value="Cupin"/>
    <property type="match status" value="1"/>
</dbReference>
<dbReference type="OrthoDB" id="9764016at2"/>
<dbReference type="EMBL" id="JAWXXP010000001">
    <property type="protein sequence ID" value="MDX5990916.1"/>
    <property type="molecule type" value="Genomic_DNA"/>
</dbReference>
<dbReference type="Proteomes" id="UP000182413">
    <property type="component" value="Unassembled WGS sequence"/>
</dbReference>
<keyword evidence="10" id="KW-1185">Reference proteome</keyword>
<reference evidence="8 9" key="1">
    <citation type="submission" date="2016-10" db="EMBL/GenBank/DDBJ databases">
        <authorList>
            <person name="de Groot N.N."/>
        </authorList>
    </citation>
    <scope>NUCLEOTIDE SEQUENCE [LARGE SCALE GENOMIC DNA]</scope>
    <source>
        <strain evidence="8 9">JCM 10630</strain>
    </source>
</reference>
<evidence type="ECO:0000256" key="5">
    <source>
        <dbReference type="ARBA" id="ARBA00023004"/>
    </source>
</evidence>
<dbReference type="InterPro" id="IPR039994">
    <property type="entry name" value="NO66-like"/>
</dbReference>
<dbReference type="EC" id="1.14.11.47" evidence="7"/>
<evidence type="ECO:0000259" key="6">
    <source>
        <dbReference type="PROSITE" id="PS51184"/>
    </source>
</evidence>
<sequence length="388" mass="43917">MNPDTPLQLLGGLTAREFLRDYWQKKPLLVRQAIPDFESPISPDELAGLALEEEVESRLVIEHGERPWELQRGPFNEDTFQDLPERDWTLLVQAVDQFVPEVAELLEDFKFLPKWRIDDLMISFAAPGGGVGPHFDNYDVFLLQAHGHRRWQIGQMCDADSPLLPHADLKILAQFEPTDEWVLAPGDMLYLPPCLAHCGTAEDDCMTYSVGFRAPSAAEVLTHFTDFLGQFLPDEERYSDADIQPSEDPNQIQRDALERLKALLNEHMSDERLLMTWFGQFMTEPKYPELVAGIEIEEEDFLGALEDGAILIRNPSARMAWSEVGEDLVLFASGQSRLVSARLRELLKLICSADALHVENLGAWLADDEGRTLLWELVKQGSLGFADE</sequence>
<evidence type="ECO:0000313" key="9">
    <source>
        <dbReference type="Proteomes" id="UP000182413"/>
    </source>
</evidence>
<evidence type="ECO:0000313" key="7">
    <source>
        <dbReference type="EMBL" id="MDX5990916.1"/>
    </source>
</evidence>
<dbReference type="PANTHER" id="PTHR13096">
    <property type="entry name" value="MINA53 MYC INDUCED NUCLEAR ANTIGEN"/>
    <property type="match status" value="1"/>
</dbReference>
<dbReference type="GO" id="GO:0016706">
    <property type="term" value="F:2-oxoglutarate-dependent dioxygenase activity"/>
    <property type="evidence" value="ECO:0007669"/>
    <property type="project" value="TreeGrafter"/>
</dbReference>
<dbReference type="Pfam" id="PF20514">
    <property type="entry name" value="WHD_ROXA"/>
    <property type="match status" value="1"/>
</dbReference>
<organism evidence="8 9">
    <name type="scientific">Ectopseudomonas alcaliphila</name>
    <dbReference type="NCBI Taxonomy" id="101564"/>
    <lineage>
        <taxon>Bacteria</taxon>
        <taxon>Pseudomonadati</taxon>
        <taxon>Pseudomonadota</taxon>
        <taxon>Gammaproteobacteria</taxon>
        <taxon>Pseudomonadales</taxon>
        <taxon>Pseudomonadaceae</taxon>
        <taxon>Ectopseudomonas</taxon>
    </lineage>
</organism>
<dbReference type="AlphaFoldDB" id="A0A1G7ETZ6"/>
<gene>
    <name evidence="8" type="ORF">SAMN05216575_103417</name>
    <name evidence="7" type="ORF">SIM71_02495</name>
</gene>
<feature type="domain" description="JmjC" evidence="6">
    <location>
        <begin position="101"/>
        <end position="229"/>
    </location>
</feature>
<dbReference type="PANTHER" id="PTHR13096:SF8">
    <property type="entry name" value="RIBOSOMAL OXYGENASE 1"/>
    <property type="match status" value="1"/>
</dbReference>
<accession>A0A1G7ETZ6</accession>
<keyword evidence="8" id="KW-0689">Ribosomal protein</keyword>